<organism evidence="1 2">
    <name type="scientific">Frankia torreyi</name>
    <dbReference type="NCBI Taxonomy" id="1856"/>
    <lineage>
        <taxon>Bacteria</taxon>
        <taxon>Bacillati</taxon>
        <taxon>Actinomycetota</taxon>
        <taxon>Actinomycetes</taxon>
        <taxon>Frankiales</taxon>
        <taxon>Frankiaceae</taxon>
        <taxon>Frankia</taxon>
    </lineage>
</organism>
<dbReference type="AlphaFoldDB" id="A0A0D8BKN0"/>
<dbReference type="Proteomes" id="UP000032545">
    <property type="component" value="Unassembled WGS sequence"/>
</dbReference>
<reference evidence="1 2" key="2">
    <citation type="journal article" date="2016" name="Genome Announc.">
        <title>Permanent Draft Genome Sequences for Two Variants of Frankia sp. Strain CpI1, the First Frankia Strain Isolated from Root Nodules of Comptonia peregrina.</title>
        <authorList>
            <person name="Oshone R."/>
            <person name="Hurst S.G.IV."/>
            <person name="Abebe-Akele F."/>
            <person name="Simpson S."/>
            <person name="Morris K."/>
            <person name="Thomas W.K."/>
            <person name="Tisa L.S."/>
        </authorList>
    </citation>
    <scope>NUCLEOTIDE SEQUENCE [LARGE SCALE GENOMIC DNA]</scope>
    <source>
        <strain evidence="2">CpI1-S</strain>
    </source>
</reference>
<accession>A0A0D8BKN0</accession>
<sequence length="84" mass="8626">MRALPGEESGKFPAGTGTLVALAPGHVEQGDGTAAAVAGVRTRQNGHSTPYWRRRDLVSPRGVLASNGGAVGRAMHRLAGQVLP</sequence>
<dbReference type="PATRIC" id="fig|1502723.3.peg.6514"/>
<evidence type="ECO:0000313" key="2">
    <source>
        <dbReference type="Proteomes" id="UP000032545"/>
    </source>
</evidence>
<proteinExistence type="predicted"/>
<gene>
    <name evidence="1" type="ORF">FF36_01644</name>
</gene>
<dbReference type="EMBL" id="JYFN01000009">
    <property type="protein sequence ID" value="KJE23957.1"/>
    <property type="molecule type" value="Genomic_DNA"/>
</dbReference>
<comment type="caution">
    <text evidence="1">The sequence shown here is derived from an EMBL/GenBank/DDBJ whole genome shotgun (WGS) entry which is preliminary data.</text>
</comment>
<evidence type="ECO:0000313" key="1">
    <source>
        <dbReference type="EMBL" id="KJE23957.1"/>
    </source>
</evidence>
<protein>
    <submittedName>
        <fullName evidence="1">Uncharacterized protein</fullName>
    </submittedName>
</protein>
<reference evidence="2" key="1">
    <citation type="submission" date="2015-02" db="EMBL/GenBank/DDBJ databases">
        <title>Draft Genome of Frankia sp. CpI1-S.</title>
        <authorList>
            <person name="Oshone R.T."/>
            <person name="Ngom M."/>
            <person name="Ghodhbane-Gtari F."/>
            <person name="Gtari M."/>
            <person name="Morris K."/>
            <person name="Thomas K."/>
            <person name="Sen A."/>
            <person name="Tisa L.S."/>
        </authorList>
    </citation>
    <scope>NUCLEOTIDE SEQUENCE [LARGE SCALE GENOMIC DNA]</scope>
    <source>
        <strain evidence="2">CpI1-S</strain>
    </source>
</reference>
<keyword evidence="2" id="KW-1185">Reference proteome</keyword>
<name>A0A0D8BKN0_9ACTN</name>